<feature type="domain" description="NADH-Ubiquinone oxidoreductase (complex I) chain 5 N-terminal" evidence="19">
    <location>
        <begin position="44"/>
        <end position="91"/>
    </location>
</feature>
<feature type="domain" description="NADH:quinone oxidoreductase/Mrp antiporter transmembrane" evidence="18">
    <location>
        <begin position="108"/>
        <end position="390"/>
    </location>
</feature>
<evidence type="ECO:0000256" key="13">
    <source>
        <dbReference type="ARBA" id="ARBA00023075"/>
    </source>
</evidence>
<evidence type="ECO:0000259" key="19">
    <source>
        <dbReference type="Pfam" id="PF00662"/>
    </source>
</evidence>
<gene>
    <name evidence="21" type="primary">ND5</name>
</gene>
<evidence type="ECO:0000313" key="21">
    <source>
        <dbReference type="EMBL" id="UGS80496.1"/>
    </source>
</evidence>
<feature type="transmembrane region" description="Helical" evidence="17">
    <location>
        <begin position="419"/>
        <end position="443"/>
    </location>
</feature>
<dbReference type="GO" id="GO:0003954">
    <property type="term" value="F:NADH dehydrogenase activity"/>
    <property type="evidence" value="ECO:0007669"/>
    <property type="project" value="TreeGrafter"/>
</dbReference>
<feature type="transmembrane region" description="Helical" evidence="17">
    <location>
        <begin position="88"/>
        <end position="107"/>
    </location>
</feature>
<feature type="transmembrane region" description="Helical" evidence="17">
    <location>
        <begin position="239"/>
        <end position="265"/>
    </location>
</feature>
<dbReference type="GO" id="GO:0008137">
    <property type="term" value="F:NADH dehydrogenase (ubiquinone) activity"/>
    <property type="evidence" value="ECO:0007669"/>
    <property type="project" value="UniProtKB-EC"/>
</dbReference>
<evidence type="ECO:0000256" key="4">
    <source>
        <dbReference type="ARBA" id="ARBA00021096"/>
    </source>
</evidence>
<dbReference type="GO" id="GO:0005743">
    <property type="term" value="C:mitochondrial inner membrane"/>
    <property type="evidence" value="ECO:0007669"/>
    <property type="project" value="UniProtKB-SubCell"/>
</dbReference>
<dbReference type="Pfam" id="PF06455">
    <property type="entry name" value="NADH5_C"/>
    <property type="match status" value="1"/>
</dbReference>
<comment type="similarity">
    <text evidence="17">Belongs to the complex I subunit 5 family.</text>
</comment>
<evidence type="ECO:0000256" key="9">
    <source>
        <dbReference type="ARBA" id="ARBA00022967"/>
    </source>
</evidence>
<keyword evidence="7 17" id="KW-0812">Transmembrane</keyword>
<comment type="catalytic activity">
    <reaction evidence="16 17">
        <text>a ubiquinone + NADH + 5 H(+)(in) = a ubiquinol + NAD(+) + 4 H(+)(out)</text>
        <dbReference type="Rhea" id="RHEA:29091"/>
        <dbReference type="Rhea" id="RHEA-COMP:9565"/>
        <dbReference type="Rhea" id="RHEA-COMP:9566"/>
        <dbReference type="ChEBI" id="CHEBI:15378"/>
        <dbReference type="ChEBI" id="CHEBI:16389"/>
        <dbReference type="ChEBI" id="CHEBI:17976"/>
        <dbReference type="ChEBI" id="CHEBI:57540"/>
        <dbReference type="ChEBI" id="CHEBI:57945"/>
        <dbReference type="EC" id="7.1.1.2"/>
    </reaction>
</comment>
<evidence type="ECO:0000256" key="3">
    <source>
        <dbReference type="ARBA" id="ARBA00012944"/>
    </source>
</evidence>
<comment type="function">
    <text evidence="17">Core subunit of the mitochondrial membrane respiratory chain NADH dehydrogenase (Complex I) which catalyzes electron transfer from NADH through the respiratory chain, using ubiquinone as an electron acceptor. Essential for the catalytic activity and assembly of complex I.</text>
</comment>
<dbReference type="Pfam" id="PF00361">
    <property type="entry name" value="Proton_antipo_M"/>
    <property type="match status" value="1"/>
</dbReference>
<dbReference type="InterPro" id="IPR010934">
    <property type="entry name" value="NADH_DH_su5_C"/>
</dbReference>
<evidence type="ECO:0000259" key="20">
    <source>
        <dbReference type="Pfam" id="PF06455"/>
    </source>
</evidence>
<dbReference type="EMBL" id="MZ274207">
    <property type="protein sequence ID" value="UGS80496.1"/>
    <property type="molecule type" value="Genomic_DNA"/>
</dbReference>
<evidence type="ECO:0000256" key="7">
    <source>
        <dbReference type="ARBA" id="ARBA00022692"/>
    </source>
</evidence>
<organism evidence="21">
    <name type="scientific">Paracaecilius japanus</name>
    <dbReference type="NCBI Taxonomy" id="297965"/>
    <lineage>
        <taxon>Eukaryota</taxon>
        <taxon>Metazoa</taxon>
        <taxon>Ecdysozoa</taxon>
        <taxon>Arthropoda</taxon>
        <taxon>Hexapoda</taxon>
        <taxon>Insecta</taxon>
        <taxon>Pterygota</taxon>
        <taxon>Neoptera</taxon>
        <taxon>Paraneoptera</taxon>
        <taxon>Psocodea</taxon>
        <taxon>Psocomorpha</taxon>
        <taxon>Caeciliusetae</taxon>
        <taxon>Caeciliusidae</taxon>
        <taxon>Paracaecilius</taxon>
    </lineage>
</organism>
<keyword evidence="12 17" id="KW-0520">NAD</keyword>
<dbReference type="PANTHER" id="PTHR42829:SF2">
    <property type="entry name" value="NADH-UBIQUINONE OXIDOREDUCTASE CHAIN 5"/>
    <property type="match status" value="1"/>
</dbReference>
<keyword evidence="10" id="KW-0249">Electron transport</keyword>
<sequence>MYLKFNSNFVFSVILFSGFITFFLLYLYIVMYSKVYLIDYEVFNLNGVNVKMSILLDWMSTSFMSFVLFISFIIVLYSISYMGSDKNLSFFIILVFSFVLSMMLLIISPNLISILLGWDGLGLISYCLVIYYQNVKSYNAGMVTAMTNRIGDVMILISIAWMMNFGSWDYIIYYNYNMNLYFIIGSFIVVAAMTKSAQIPFSSWLPAAMAAPTPVSALVHSSTLVTAGVYLLIRFNEIFNFFILKWILLILSVLTMFMSGLGAIFEYDLKKIIALSTLSQLGLMISTLCMGMYKFAFFHLLTHALFKSLLFMCAGYIIHGMNDCQDIRFMGGIIHQSPMLGCYFNISNLSLCGMPFLAGFYSKDLILEKIFMNTGNYFILFLYFVATFFTVVYTFRLIYMSMINPLKLNSYYCLNDNDFIMLGFMMFMQMWVIIGGCLLTWTLFMDVNIFLPLNLKLFTLIICVIGGVSGYLKENFIIFIKSHFMWLNNVLGEMWFLPYISTYMINYGALNIGYLYNYYVDLGWAEKISGQGLFNILMFSNNNISYIMNKNVLLFMYMIFLFVLMLILICLNS</sequence>
<evidence type="ECO:0000256" key="6">
    <source>
        <dbReference type="ARBA" id="ARBA00022660"/>
    </source>
</evidence>
<keyword evidence="9" id="KW-1278">Translocase</keyword>
<feature type="domain" description="NADH dehydrogenase subunit 5 C-terminal" evidence="20">
    <location>
        <begin position="393"/>
        <end position="569"/>
    </location>
</feature>
<dbReference type="GO" id="GO:0015990">
    <property type="term" value="P:electron transport coupled proton transport"/>
    <property type="evidence" value="ECO:0007669"/>
    <property type="project" value="TreeGrafter"/>
</dbReference>
<dbReference type="Pfam" id="PF00662">
    <property type="entry name" value="Proton_antipo_N"/>
    <property type="match status" value="1"/>
</dbReference>
<keyword evidence="15 17" id="KW-0472">Membrane</keyword>
<dbReference type="EC" id="7.1.1.2" evidence="3 17"/>
<evidence type="ECO:0000256" key="5">
    <source>
        <dbReference type="ARBA" id="ARBA00022448"/>
    </source>
</evidence>
<accession>A0A8K1ZG46</accession>
<feature type="transmembrane region" description="Helical" evidence="17">
    <location>
        <begin position="178"/>
        <end position="194"/>
    </location>
</feature>
<evidence type="ECO:0000256" key="17">
    <source>
        <dbReference type="RuleBase" id="RU003404"/>
    </source>
</evidence>
<dbReference type="InterPro" id="IPR003945">
    <property type="entry name" value="NU5C-like"/>
</dbReference>
<feature type="transmembrane region" description="Helical" evidence="17">
    <location>
        <begin position="340"/>
        <end position="358"/>
    </location>
</feature>
<reference evidence="21" key="1">
    <citation type="submission" date="2021-05" db="EMBL/GenBank/DDBJ databases">
        <title>Mitochondrial genomes within bark lice (Insecta: Psocodea: Psocomorpha) reveal novel gene rearrangements containing phylogenetic signal.</title>
        <authorList>
            <person name="Saenz Manchola O.F."/>
            <person name="Virrueta Herrera S."/>
            <person name="D'alessio L.M."/>
            <person name="Yoshizawa K."/>
            <person name="Garcia Aldrete A.N."/>
            <person name="Johnson K.P."/>
        </authorList>
    </citation>
    <scope>NUCLEOTIDE SEQUENCE</scope>
</reference>
<dbReference type="AlphaFoldDB" id="A0A8K1ZG46"/>
<feature type="transmembrane region" description="Helical" evidence="17">
    <location>
        <begin position="52"/>
        <end position="76"/>
    </location>
</feature>
<dbReference type="GO" id="GO:0042773">
    <property type="term" value="P:ATP synthesis coupled electron transport"/>
    <property type="evidence" value="ECO:0007669"/>
    <property type="project" value="InterPro"/>
</dbReference>
<dbReference type="PRINTS" id="PR01434">
    <property type="entry name" value="NADHDHGNASE5"/>
</dbReference>
<keyword evidence="5 17" id="KW-0813">Transport</keyword>
<proteinExistence type="inferred from homology"/>
<feature type="transmembrane region" description="Helical" evidence="17">
    <location>
        <begin position="299"/>
        <end position="319"/>
    </location>
</feature>
<evidence type="ECO:0000259" key="18">
    <source>
        <dbReference type="Pfam" id="PF00361"/>
    </source>
</evidence>
<evidence type="ECO:0000256" key="10">
    <source>
        <dbReference type="ARBA" id="ARBA00022982"/>
    </source>
</evidence>
<comment type="function">
    <text evidence="1">Core subunit of the mitochondrial membrane respiratory chain NADH dehydrogenase (Complex I) that is believed to belong to the minimal assembly required for catalysis. Complex I functions in the transfer of electrons from NADH to the respiratory chain. The immediate electron acceptor for the enzyme is believed to be ubiquinone.</text>
</comment>
<name>A0A8K1ZG46_9NEOP</name>
<dbReference type="PANTHER" id="PTHR42829">
    <property type="entry name" value="NADH-UBIQUINONE OXIDOREDUCTASE CHAIN 5"/>
    <property type="match status" value="1"/>
</dbReference>
<protein>
    <recommendedName>
        <fullName evidence="4 17">NADH-ubiquinone oxidoreductase chain 5</fullName>
        <ecNumber evidence="3 17">7.1.1.2</ecNumber>
    </recommendedName>
</protein>
<evidence type="ECO:0000256" key="14">
    <source>
        <dbReference type="ARBA" id="ARBA00023128"/>
    </source>
</evidence>
<keyword evidence="8" id="KW-0999">Mitochondrion inner membrane</keyword>
<evidence type="ECO:0000256" key="11">
    <source>
        <dbReference type="ARBA" id="ARBA00022989"/>
    </source>
</evidence>
<evidence type="ECO:0000256" key="16">
    <source>
        <dbReference type="ARBA" id="ARBA00049551"/>
    </source>
</evidence>
<feature type="transmembrane region" description="Helical" evidence="17">
    <location>
        <begin position="9"/>
        <end position="32"/>
    </location>
</feature>
<feature type="transmembrane region" description="Helical" evidence="17">
    <location>
        <begin position="378"/>
        <end position="399"/>
    </location>
</feature>
<evidence type="ECO:0000256" key="1">
    <source>
        <dbReference type="ARBA" id="ARBA00003257"/>
    </source>
</evidence>
<evidence type="ECO:0000256" key="12">
    <source>
        <dbReference type="ARBA" id="ARBA00023027"/>
    </source>
</evidence>
<feature type="transmembrane region" description="Helical" evidence="17">
    <location>
        <begin position="113"/>
        <end position="132"/>
    </location>
</feature>
<keyword evidence="14 17" id="KW-0496">Mitochondrion</keyword>
<feature type="transmembrane region" description="Helical" evidence="17">
    <location>
        <begin position="449"/>
        <end position="472"/>
    </location>
</feature>
<keyword evidence="13 17" id="KW-0830">Ubiquinone</keyword>
<evidence type="ECO:0000256" key="2">
    <source>
        <dbReference type="ARBA" id="ARBA00004448"/>
    </source>
</evidence>
<evidence type="ECO:0000256" key="8">
    <source>
        <dbReference type="ARBA" id="ARBA00022792"/>
    </source>
</evidence>
<keyword evidence="11 17" id="KW-1133">Transmembrane helix</keyword>
<dbReference type="InterPro" id="IPR001750">
    <property type="entry name" value="ND/Mrp_TM"/>
</dbReference>
<feature type="transmembrane region" description="Helical" evidence="17">
    <location>
        <begin position="484"/>
        <end position="505"/>
    </location>
</feature>
<feature type="transmembrane region" description="Helical" evidence="17">
    <location>
        <begin position="552"/>
        <end position="571"/>
    </location>
</feature>
<evidence type="ECO:0000256" key="15">
    <source>
        <dbReference type="ARBA" id="ARBA00023136"/>
    </source>
</evidence>
<geneLocation type="mitochondrion" evidence="21"/>
<feature type="transmembrane region" description="Helical" evidence="17">
    <location>
        <begin position="215"/>
        <end position="233"/>
    </location>
</feature>
<keyword evidence="6" id="KW-0679">Respiratory chain</keyword>
<dbReference type="InterPro" id="IPR001516">
    <property type="entry name" value="Proton_antipo_N"/>
</dbReference>
<comment type="subcellular location">
    <subcellularLocation>
        <location evidence="2">Mitochondrion inner membrane</location>
        <topology evidence="2">Multi-pass membrane protein</topology>
    </subcellularLocation>
</comment>